<feature type="domain" description="Transposable element P transposase-like GTP-binding insertion" evidence="3">
    <location>
        <begin position="210"/>
        <end position="300"/>
    </location>
</feature>
<dbReference type="EMBL" id="GEZM01018375">
    <property type="protein sequence ID" value="JAV90295.1"/>
    <property type="molecule type" value="Transcribed_RNA"/>
</dbReference>
<dbReference type="Pfam" id="PF21787">
    <property type="entry name" value="TNP-like_RNaseH_N"/>
    <property type="match status" value="1"/>
</dbReference>
<dbReference type="Pfam" id="PF12017">
    <property type="entry name" value="Tnp_P_element"/>
    <property type="match status" value="1"/>
</dbReference>
<evidence type="ECO:0008006" key="5">
    <source>
        <dbReference type="Google" id="ProtNLM"/>
    </source>
</evidence>
<dbReference type="AlphaFoldDB" id="A0A1Y1MYQ2"/>
<evidence type="ECO:0000259" key="1">
    <source>
        <dbReference type="Pfam" id="PF12017"/>
    </source>
</evidence>
<dbReference type="EMBL" id="GEZM01018381">
    <property type="protein sequence ID" value="JAV90262.1"/>
    <property type="molecule type" value="Transcribed_RNA"/>
</dbReference>
<dbReference type="EMBL" id="GEZM01018385">
    <property type="protein sequence ID" value="JAV90232.1"/>
    <property type="molecule type" value="Transcribed_RNA"/>
</dbReference>
<feature type="domain" description="THAP9-like helix-turn-helix" evidence="1">
    <location>
        <begin position="1"/>
        <end position="27"/>
    </location>
</feature>
<dbReference type="EMBL" id="GEZM01018384">
    <property type="protein sequence ID" value="JAV90239.1"/>
    <property type="molecule type" value="Transcribed_RNA"/>
</dbReference>
<dbReference type="EMBL" id="GEZM01018378">
    <property type="protein sequence ID" value="JAV90278.1"/>
    <property type="molecule type" value="Transcribed_RNA"/>
</dbReference>
<evidence type="ECO:0000259" key="2">
    <source>
        <dbReference type="Pfam" id="PF21787"/>
    </source>
</evidence>
<dbReference type="EMBL" id="GEZM01018382">
    <property type="protein sequence ID" value="JAV90251.1"/>
    <property type="molecule type" value="Transcribed_RNA"/>
</dbReference>
<dbReference type="EMBL" id="GEZM01018372">
    <property type="protein sequence ID" value="JAV90302.1"/>
    <property type="molecule type" value="Transcribed_RNA"/>
</dbReference>
<protein>
    <recommendedName>
        <fullName evidence="5">THAP domain-containing protein 9</fullName>
    </recommendedName>
</protein>
<proteinExistence type="predicted"/>
<dbReference type="EMBL" id="GEZM01018376">
    <property type="protein sequence ID" value="JAV90287.1"/>
    <property type="molecule type" value="Transcribed_RNA"/>
</dbReference>
<name>A0A1Y1MYQ2_PHOPY</name>
<sequence length="301" mass="34260">MHFYSSHAYNFLRGCMTLPHPRTVRSWTAEVNAEAGFTMETLRQIQVDVNKVDHQVYVALMFDEMAISGKQILMEKKLFDFMCKCNISFCFILVIGYHDIGSSNYMSEKSVLAKEALVFYCKAINASWKHPIGYHLISGLDACTKMQLVIKYLVKLEEVGVRVATTTCDGTSTSVLNSFGIQVDTSSNCTFTYETELNKSGKIRGILDPAHMLKLLRNLLSDEGILYNGEGRKIQWKYLVMLNDLQKQQGLHCGNKLRDKHIYFQNQKMKVNITAQTLSNSVANALLFLKNVLQRQEYTSC</sequence>
<evidence type="ECO:0000313" key="4">
    <source>
        <dbReference type="EMBL" id="JAV90278.1"/>
    </source>
</evidence>
<dbReference type="EMBL" id="GEZM01018383">
    <property type="protein sequence ID" value="JAV90246.1"/>
    <property type="molecule type" value="Transcribed_RNA"/>
</dbReference>
<organism evidence="4">
    <name type="scientific">Photinus pyralis</name>
    <name type="common">Common eastern firefly</name>
    <name type="synonym">Lampyris pyralis</name>
    <dbReference type="NCBI Taxonomy" id="7054"/>
    <lineage>
        <taxon>Eukaryota</taxon>
        <taxon>Metazoa</taxon>
        <taxon>Ecdysozoa</taxon>
        <taxon>Arthropoda</taxon>
        <taxon>Hexapoda</taxon>
        <taxon>Insecta</taxon>
        <taxon>Pterygota</taxon>
        <taxon>Neoptera</taxon>
        <taxon>Endopterygota</taxon>
        <taxon>Coleoptera</taxon>
        <taxon>Polyphaga</taxon>
        <taxon>Elateriformia</taxon>
        <taxon>Elateroidea</taxon>
        <taxon>Lampyridae</taxon>
        <taxon>Lampyrinae</taxon>
        <taxon>Photinus</taxon>
    </lineage>
</organism>
<dbReference type="EMBL" id="GEZM01018386">
    <property type="protein sequence ID" value="JAV90222.1"/>
    <property type="molecule type" value="Transcribed_RNA"/>
</dbReference>
<dbReference type="EMBL" id="GEZM01018377">
    <property type="protein sequence ID" value="JAV90281.1"/>
    <property type="molecule type" value="Transcribed_RNA"/>
</dbReference>
<evidence type="ECO:0000259" key="3">
    <source>
        <dbReference type="Pfam" id="PF21788"/>
    </source>
</evidence>
<dbReference type="InterPro" id="IPR048366">
    <property type="entry name" value="TNP-like_GBD"/>
</dbReference>
<dbReference type="EMBL" id="GEZM01018379">
    <property type="protein sequence ID" value="JAV90265.1"/>
    <property type="molecule type" value="Transcribed_RNA"/>
</dbReference>
<reference evidence="4" key="1">
    <citation type="journal article" date="2016" name="Sci. Rep.">
        <title>Molecular characterization of firefly nuptial gifts: a multi-omics approach sheds light on postcopulatory sexual selection.</title>
        <authorList>
            <person name="Al-Wathiqui N."/>
            <person name="Fallon T.R."/>
            <person name="South A."/>
            <person name="Weng J.K."/>
            <person name="Lewis S.M."/>
        </authorList>
    </citation>
    <scope>NUCLEOTIDE SEQUENCE</scope>
</reference>
<dbReference type="InterPro" id="IPR021896">
    <property type="entry name" value="THAP9-like_HTH"/>
</dbReference>
<dbReference type="Pfam" id="PF21788">
    <property type="entry name" value="TNP-like_GBD"/>
    <property type="match status" value="1"/>
</dbReference>
<dbReference type="EMBL" id="GEZM01018387">
    <property type="protein sequence ID" value="JAV90215.1"/>
    <property type="molecule type" value="Transcribed_RNA"/>
</dbReference>
<accession>A0A1Y1MYQ2</accession>
<feature type="domain" description="Transposable element P transposase-like RNase H" evidence="2">
    <location>
        <begin position="34"/>
        <end position="174"/>
    </location>
</feature>
<dbReference type="InterPro" id="IPR048365">
    <property type="entry name" value="TNP-like_RNaseH_N"/>
</dbReference>